<proteinExistence type="predicted"/>
<dbReference type="Proteomes" id="UP000001887">
    <property type="component" value="Chromosome"/>
</dbReference>
<evidence type="ECO:0000313" key="2">
    <source>
        <dbReference type="EMBL" id="ADB16040.1"/>
    </source>
</evidence>
<dbReference type="EMBL" id="CP001848">
    <property type="protein sequence ID" value="ADB16040.1"/>
    <property type="molecule type" value="Genomic_DNA"/>
</dbReference>
<keyword evidence="3" id="KW-1185">Reference proteome</keyword>
<feature type="transmembrane region" description="Helical" evidence="1">
    <location>
        <begin position="136"/>
        <end position="161"/>
    </location>
</feature>
<dbReference type="AlphaFoldDB" id="D2QWT6"/>
<evidence type="ECO:0000313" key="3">
    <source>
        <dbReference type="Proteomes" id="UP000001887"/>
    </source>
</evidence>
<dbReference type="HOGENOM" id="CLU_1265975_0_0_0"/>
<feature type="transmembrane region" description="Helical" evidence="1">
    <location>
        <begin position="167"/>
        <end position="189"/>
    </location>
</feature>
<accession>D2QWT6</accession>
<sequence length="218" mass="24113">MNYWLRLHPSNQLLGPVSARQVLAGLKLQEYSPLARISPATDAAAELPADNAVWITLGDPATFELLKRQADIERRGADAMEPLDAEHEESLNLQNRERRPSANRSRFLPTHFGGYLPILSWQNVLRHYRWMGLATVLLRLLAILLAMGIALSIIVLMMAVSNSSSNLFTLGALMFAQTLIGSVTCLALAEFIELVVRTSSDIAYLAEQQGRPVDPPQP</sequence>
<dbReference type="KEGG" id="psl:Psta_1363"/>
<organism evidence="2 3">
    <name type="scientific">Pirellula staleyi (strain ATCC 27377 / DSM 6068 / ICPB 4128)</name>
    <name type="common">Pirella staleyi</name>
    <dbReference type="NCBI Taxonomy" id="530564"/>
    <lineage>
        <taxon>Bacteria</taxon>
        <taxon>Pseudomonadati</taxon>
        <taxon>Planctomycetota</taxon>
        <taxon>Planctomycetia</taxon>
        <taxon>Pirellulales</taxon>
        <taxon>Pirellulaceae</taxon>
        <taxon>Pirellula</taxon>
    </lineage>
</organism>
<keyword evidence="1" id="KW-1133">Transmembrane helix</keyword>
<gene>
    <name evidence="2" type="ordered locus">Psta_1363</name>
</gene>
<evidence type="ECO:0000256" key="1">
    <source>
        <dbReference type="SAM" id="Phobius"/>
    </source>
</evidence>
<keyword evidence="1" id="KW-0812">Transmembrane</keyword>
<dbReference type="STRING" id="530564.Psta_1363"/>
<reference evidence="2 3" key="1">
    <citation type="journal article" date="2009" name="Stand. Genomic Sci.">
        <title>Complete genome sequence of Pirellula staleyi type strain (ATCC 27377).</title>
        <authorList>
            <person name="Clum A."/>
            <person name="Tindall B.J."/>
            <person name="Sikorski J."/>
            <person name="Ivanova N."/>
            <person name="Mavrommatis K."/>
            <person name="Lucas S."/>
            <person name="Glavina del Rio T."/>
            <person name="Nolan M."/>
            <person name="Chen F."/>
            <person name="Tice H."/>
            <person name="Pitluck S."/>
            <person name="Cheng J.F."/>
            <person name="Chertkov O."/>
            <person name="Brettin T."/>
            <person name="Han C."/>
            <person name="Detter J.C."/>
            <person name="Kuske C."/>
            <person name="Bruce D."/>
            <person name="Goodwin L."/>
            <person name="Ovchinikova G."/>
            <person name="Pati A."/>
            <person name="Mikhailova N."/>
            <person name="Chen A."/>
            <person name="Palaniappan K."/>
            <person name="Land M."/>
            <person name="Hauser L."/>
            <person name="Chang Y.J."/>
            <person name="Jeffries C.D."/>
            <person name="Chain P."/>
            <person name="Rohde M."/>
            <person name="Goker M."/>
            <person name="Bristow J."/>
            <person name="Eisen J.A."/>
            <person name="Markowitz V."/>
            <person name="Hugenholtz P."/>
            <person name="Kyrpides N.C."/>
            <person name="Klenk H.P."/>
            <person name="Lapidus A."/>
        </authorList>
    </citation>
    <scope>NUCLEOTIDE SEQUENCE [LARGE SCALE GENOMIC DNA]</scope>
    <source>
        <strain evidence="3">ATCC 27377 / DSM 6068 / ICPB 4128</strain>
    </source>
</reference>
<name>D2QWT6_PIRSD</name>
<keyword evidence="1" id="KW-0472">Membrane</keyword>
<protein>
    <submittedName>
        <fullName evidence="2">Uncharacterized protein</fullName>
    </submittedName>
</protein>